<dbReference type="GO" id="GO:0007172">
    <property type="term" value="P:signal complex assembly"/>
    <property type="evidence" value="ECO:0007669"/>
    <property type="project" value="InterPro"/>
</dbReference>
<dbReference type="Gene3D" id="1.20.120.330">
    <property type="entry name" value="Nucleotidyltransferases domain 2"/>
    <property type="match status" value="1"/>
</dbReference>
<dbReference type="PhylomeDB" id="E9FV07"/>
<keyword evidence="3" id="KW-1185">Reference proteome</keyword>
<dbReference type="OMA" id="FWVEMAH"/>
<dbReference type="EMBL" id="GL732525">
    <property type="protein sequence ID" value="EFX88826.1"/>
    <property type="molecule type" value="Genomic_DNA"/>
</dbReference>
<organism evidence="2 3">
    <name type="scientific">Daphnia pulex</name>
    <name type="common">Water flea</name>
    <dbReference type="NCBI Taxonomy" id="6669"/>
    <lineage>
        <taxon>Eukaryota</taxon>
        <taxon>Metazoa</taxon>
        <taxon>Ecdysozoa</taxon>
        <taxon>Arthropoda</taxon>
        <taxon>Crustacea</taxon>
        <taxon>Branchiopoda</taxon>
        <taxon>Diplostraca</taxon>
        <taxon>Cladocera</taxon>
        <taxon>Anomopoda</taxon>
        <taxon>Daphniidae</taxon>
        <taxon>Daphnia</taxon>
    </lineage>
</organism>
<sequence length="119" mass="13483">PTPTARLDRTHDKVYDATTSVVRAVVLLSQGVQQAKIENYVDLVKKVGLELRTLLTSADHPVPHFPPSTHREISSCFRSLSFWVEMAHKVLSKDMAELVSALKLAERYSNTTMDNKYRK</sequence>
<dbReference type="GO" id="GO:0005925">
    <property type="term" value="C:focal adhesion"/>
    <property type="evidence" value="ECO:0007669"/>
    <property type="project" value="InterPro"/>
</dbReference>
<feature type="non-terminal residue" evidence="2">
    <location>
        <position position="119"/>
    </location>
</feature>
<dbReference type="KEGG" id="dpx:DAPPUDRAFT_41466"/>
<dbReference type="OrthoDB" id="9976756at2759"/>
<dbReference type="InterPro" id="IPR005189">
    <property type="entry name" value="Focal_adhesion_kin_target_dom"/>
</dbReference>
<dbReference type="AlphaFoldDB" id="E9FV07"/>
<dbReference type="InterPro" id="IPR036137">
    <property type="entry name" value="Focal_adhe_kin_target_dom_sf"/>
</dbReference>
<evidence type="ECO:0000313" key="2">
    <source>
        <dbReference type="EMBL" id="EFX88826.1"/>
    </source>
</evidence>
<gene>
    <name evidence="2" type="ORF">DAPPUDRAFT_41466</name>
</gene>
<dbReference type="Gene3D" id="1.20.5.540">
    <property type="entry name" value="Single helix bin"/>
    <property type="match status" value="1"/>
</dbReference>
<dbReference type="Pfam" id="PF03623">
    <property type="entry name" value="Focal_AT"/>
    <property type="match status" value="1"/>
</dbReference>
<evidence type="ECO:0000259" key="1">
    <source>
        <dbReference type="Pfam" id="PF03623"/>
    </source>
</evidence>
<reference evidence="2 3" key="1">
    <citation type="journal article" date="2011" name="Science">
        <title>The ecoresponsive genome of Daphnia pulex.</title>
        <authorList>
            <person name="Colbourne J.K."/>
            <person name="Pfrender M.E."/>
            <person name="Gilbert D."/>
            <person name="Thomas W.K."/>
            <person name="Tucker A."/>
            <person name="Oakley T.H."/>
            <person name="Tokishita S."/>
            <person name="Aerts A."/>
            <person name="Arnold G.J."/>
            <person name="Basu M.K."/>
            <person name="Bauer D.J."/>
            <person name="Caceres C.E."/>
            <person name="Carmel L."/>
            <person name="Casola C."/>
            <person name="Choi J.H."/>
            <person name="Detter J.C."/>
            <person name="Dong Q."/>
            <person name="Dusheyko S."/>
            <person name="Eads B.D."/>
            <person name="Frohlich T."/>
            <person name="Geiler-Samerotte K.A."/>
            <person name="Gerlach D."/>
            <person name="Hatcher P."/>
            <person name="Jogdeo S."/>
            <person name="Krijgsveld J."/>
            <person name="Kriventseva E.V."/>
            <person name="Kultz D."/>
            <person name="Laforsch C."/>
            <person name="Lindquist E."/>
            <person name="Lopez J."/>
            <person name="Manak J.R."/>
            <person name="Muller J."/>
            <person name="Pangilinan J."/>
            <person name="Patwardhan R.P."/>
            <person name="Pitluck S."/>
            <person name="Pritham E.J."/>
            <person name="Rechtsteiner A."/>
            <person name="Rho M."/>
            <person name="Rogozin I.B."/>
            <person name="Sakarya O."/>
            <person name="Salamov A."/>
            <person name="Schaack S."/>
            <person name="Shapiro H."/>
            <person name="Shiga Y."/>
            <person name="Skalitzky C."/>
            <person name="Smith Z."/>
            <person name="Souvorov A."/>
            <person name="Sung W."/>
            <person name="Tang Z."/>
            <person name="Tsuchiya D."/>
            <person name="Tu H."/>
            <person name="Vos H."/>
            <person name="Wang M."/>
            <person name="Wolf Y.I."/>
            <person name="Yamagata H."/>
            <person name="Yamada T."/>
            <person name="Ye Y."/>
            <person name="Shaw J.R."/>
            <person name="Andrews J."/>
            <person name="Crease T.J."/>
            <person name="Tang H."/>
            <person name="Lucas S.M."/>
            <person name="Robertson H.M."/>
            <person name="Bork P."/>
            <person name="Koonin E.V."/>
            <person name="Zdobnov E.M."/>
            <person name="Grigoriev I.V."/>
            <person name="Lynch M."/>
            <person name="Boore J.L."/>
        </authorList>
    </citation>
    <scope>NUCLEOTIDE SEQUENCE [LARGE SCALE GENOMIC DNA]</scope>
</reference>
<dbReference type="HOGENOM" id="CLU_133026_0_0_1"/>
<dbReference type="SUPFAM" id="SSF68993">
    <property type="entry name" value="FAT domain of focal adhesion kinase"/>
    <property type="match status" value="1"/>
</dbReference>
<dbReference type="eggNOG" id="KOG4257">
    <property type="taxonomic scope" value="Eukaryota"/>
</dbReference>
<dbReference type="GO" id="GO:0004713">
    <property type="term" value="F:protein tyrosine kinase activity"/>
    <property type="evidence" value="ECO:0007669"/>
    <property type="project" value="InterPro"/>
</dbReference>
<name>E9FV07_DAPPU</name>
<accession>E9FV07</accession>
<feature type="domain" description="Focal AT" evidence="1">
    <location>
        <begin position="4"/>
        <end position="119"/>
    </location>
</feature>
<protein>
    <recommendedName>
        <fullName evidence="1">Focal AT domain-containing protein</fullName>
    </recommendedName>
</protein>
<dbReference type="Proteomes" id="UP000000305">
    <property type="component" value="Unassembled WGS sequence"/>
</dbReference>
<proteinExistence type="predicted"/>
<dbReference type="InParanoid" id="E9FV07"/>
<evidence type="ECO:0000313" key="3">
    <source>
        <dbReference type="Proteomes" id="UP000000305"/>
    </source>
</evidence>